<evidence type="ECO:0000313" key="10">
    <source>
        <dbReference type="EMBL" id="WOB08761.1"/>
    </source>
</evidence>
<keyword evidence="11" id="KW-1185">Reference proteome</keyword>
<evidence type="ECO:0000259" key="9">
    <source>
        <dbReference type="PROSITE" id="PS51352"/>
    </source>
</evidence>
<proteinExistence type="inferred from homology"/>
<dbReference type="InterPro" id="IPR023205">
    <property type="entry name" value="DsbA/DsbL"/>
</dbReference>
<dbReference type="PIRSF" id="PIRSF001488">
    <property type="entry name" value="Tdi_protein"/>
    <property type="match status" value="1"/>
</dbReference>
<keyword evidence="6" id="KW-0676">Redox-active center</keyword>
<feature type="chain" id="PRO_5046409233" description="Thiol:disulfide interchange protein" evidence="8">
    <location>
        <begin position="29"/>
        <end position="216"/>
    </location>
</feature>
<protein>
    <recommendedName>
        <fullName evidence="7">Thiol:disulfide interchange protein</fullName>
    </recommendedName>
</protein>
<dbReference type="InterPro" id="IPR050824">
    <property type="entry name" value="Thiol_disulfide_DsbA"/>
</dbReference>
<feature type="signal peptide" evidence="8">
    <location>
        <begin position="1"/>
        <end position="28"/>
    </location>
</feature>
<dbReference type="PROSITE" id="PS51352">
    <property type="entry name" value="THIOREDOXIN_2"/>
    <property type="match status" value="1"/>
</dbReference>
<evidence type="ECO:0000313" key="11">
    <source>
        <dbReference type="Proteomes" id="UP001303946"/>
    </source>
</evidence>
<dbReference type="InterPro" id="IPR001853">
    <property type="entry name" value="DSBA-like_thioredoxin_dom"/>
</dbReference>
<sequence>MNRRDFSAHLMGLGLGATALSASLPALAQEKPVEGKQYVKLGSPAPVSAPAGKIEVIEFFWYNCPHCAAFEPNLDAWQKKLPADVAFRRVPVAFREMYAPQQQFFYAIEALGKVEALHRKVFYSIHNERAPLEKPDQMVAFMEKNGVPKAQFLEVFNSFAVQTKAKQATRLADAYKIDGVPAMGIHGKFFTSGTIAGTPEKALQVTEYLVQTLRKG</sequence>
<reference evidence="10 11" key="1">
    <citation type="submission" date="2023-10" db="EMBL/GenBank/DDBJ databases">
        <title>Bacteria for the degradation of biodegradable plastic PBAT(Polybutylene adipate terephthalate).</title>
        <authorList>
            <person name="Weon H.-Y."/>
            <person name="Yeon J."/>
        </authorList>
    </citation>
    <scope>NUCLEOTIDE SEQUENCE [LARGE SCALE GENOMIC DNA]</scope>
    <source>
        <strain evidence="10 11">SBD 7-3</strain>
    </source>
</reference>
<keyword evidence="3 8" id="KW-0732">Signal</keyword>
<evidence type="ECO:0000256" key="5">
    <source>
        <dbReference type="ARBA" id="ARBA00023157"/>
    </source>
</evidence>
<dbReference type="Pfam" id="PF01323">
    <property type="entry name" value="DSBA"/>
    <property type="match status" value="1"/>
</dbReference>
<organism evidence="10 11">
    <name type="scientific">Piscinibacter gummiphilus</name>
    <dbReference type="NCBI Taxonomy" id="946333"/>
    <lineage>
        <taxon>Bacteria</taxon>
        <taxon>Pseudomonadati</taxon>
        <taxon>Pseudomonadota</taxon>
        <taxon>Betaproteobacteria</taxon>
        <taxon>Burkholderiales</taxon>
        <taxon>Sphaerotilaceae</taxon>
        <taxon>Piscinibacter</taxon>
    </lineage>
</organism>
<keyword evidence="5 7" id="KW-1015">Disulfide bond</keyword>
<keyword evidence="4 7" id="KW-0574">Periplasm</keyword>
<feature type="domain" description="Thioredoxin" evidence="9">
    <location>
        <begin position="18"/>
        <end position="161"/>
    </location>
</feature>
<name>A0ABZ0CUW5_9BURK</name>
<evidence type="ECO:0000256" key="7">
    <source>
        <dbReference type="PIRNR" id="PIRNR001488"/>
    </source>
</evidence>
<accession>A0ABZ0CUW5</accession>
<dbReference type="EMBL" id="CP136336">
    <property type="protein sequence ID" value="WOB08761.1"/>
    <property type="molecule type" value="Genomic_DNA"/>
</dbReference>
<dbReference type="Gene3D" id="3.40.30.10">
    <property type="entry name" value="Glutaredoxin"/>
    <property type="match status" value="1"/>
</dbReference>
<dbReference type="InterPro" id="IPR013766">
    <property type="entry name" value="Thioredoxin_domain"/>
</dbReference>
<evidence type="ECO:0000256" key="2">
    <source>
        <dbReference type="ARBA" id="ARBA00005791"/>
    </source>
</evidence>
<comment type="similarity">
    <text evidence="2">Belongs to the thioredoxin family. DsbA subfamily.</text>
</comment>
<comment type="subcellular location">
    <subcellularLocation>
        <location evidence="1 7">Periplasm</location>
    </subcellularLocation>
</comment>
<evidence type="ECO:0000256" key="6">
    <source>
        <dbReference type="ARBA" id="ARBA00023284"/>
    </source>
</evidence>
<dbReference type="PROSITE" id="PS00194">
    <property type="entry name" value="THIOREDOXIN_1"/>
    <property type="match status" value="1"/>
</dbReference>
<gene>
    <name evidence="10" type="ORF">RXV79_01585</name>
</gene>
<evidence type="ECO:0000256" key="1">
    <source>
        <dbReference type="ARBA" id="ARBA00004418"/>
    </source>
</evidence>
<dbReference type="CDD" id="cd03019">
    <property type="entry name" value="DsbA_DsbA"/>
    <property type="match status" value="1"/>
</dbReference>
<dbReference type="SUPFAM" id="SSF52833">
    <property type="entry name" value="Thioredoxin-like"/>
    <property type="match status" value="1"/>
</dbReference>
<dbReference type="InterPro" id="IPR036249">
    <property type="entry name" value="Thioredoxin-like_sf"/>
</dbReference>
<dbReference type="InterPro" id="IPR017937">
    <property type="entry name" value="Thioredoxin_CS"/>
</dbReference>
<dbReference type="Proteomes" id="UP001303946">
    <property type="component" value="Chromosome"/>
</dbReference>
<evidence type="ECO:0000256" key="3">
    <source>
        <dbReference type="ARBA" id="ARBA00022729"/>
    </source>
</evidence>
<dbReference type="PANTHER" id="PTHR35891">
    <property type="entry name" value="THIOL:DISULFIDE INTERCHANGE PROTEIN DSBA"/>
    <property type="match status" value="1"/>
</dbReference>
<dbReference type="RefSeq" id="WP_316701610.1">
    <property type="nucleotide sequence ID" value="NZ_CP136336.1"/>
</dbReference>
<dbReference type="PANTHER" id="PTHR35891:SF3">
    <property type="entry name" value="THIOL:DISULFIDE INTERCHANGE PROTEIN DSBL"/>
    <property type="match status" value="1"/>
</dbReference>
<evidence type="ECO:0000256" key="4">
    <source>
        <dbReference type="ARBA" id="ARBA00022764"/>
    </source>
</evidence>
<evidence type="ECO:0000256" key="8">
    <source>
        <dbReference type="SAM" id="SignalP"/>
    </source>
</evidence>